<evidence type="ECO:0000313" key="2">
    <source>
        <dbReference type="Proteomes" id="UP000515152"/>
    </source>
</evidence>
<evidence type="ECO:0000259" key="1">
    <source>
        <dbReference type="Pfam" id="PF05699"/>
    </source>
</evidence>
<dbReference type="RefSeq" id="XP_031417390.2">
    <property type="nucleotide sequence ID" value="XM_031561530.2"/>
</dbReference>
<evidence type="ECO:0000313" key="3">
    <source>
        <dbReference type="RefSeq" id="XP_031417390.2"/>
    </source>
</evidence>
<sequence>MARGLQRIVARNQGNPSIHEPVKNLVDSLMTEMLKRFSKVEYIEKLADATCLDPRFKKQAFVNSKVADEAVKRITSAVAHVNPLHREEEEDSHSATAASAGAMFWEDFDERVASLRPTTTPTVSTNAMMEMRAYLAEPLLPRTSDPLAWWMKCSPVYKGLCEVMKTRLCIVATSVPSERVFSKTGQIISDRRNRLSPSKVRELVFLNANLP</sequence>
<proteinExistence type="predicted"/>
<dbReference type="KEGG" id="char:116218776"/>
<keyword evidence="2" id="KW-1185">Reference proteome</keyword>
<dbReference type="GeneID" id="116218776"/>
<dbReference type="Proteomes" id="UP000515152">
    <property type="component" value="Chromosome 23"/>
</dbReference>
<dbReference type="AlphaFoldDB" id="A0A6P8F006"/>
<accession>A0A6P8F006</accession>
<organism evidence="2 3">
    <name type="scientific">Clupea harengus</name>
    <name type="common">Atlantic herring</name>
    <dbReference type="NCBI Taxonomy" id="7950"/>
    <lineage>
        <taxon>Eukaryota</taxon>
        <taxon>Metazoa</taxon>
        <taxon>Chordata</taxon>
        <taxon>Craniata</taxon>
        <taxon>Vertebrata</taxon>
        <taxon>Euteleostomi</taxon>
        <taxon>Actinopterygii</taxon>
        <taxon>Neopterygii</taxon>
        <taxon>Teleostei</taxon>
        <taxon>Clupei</taxon>
        <taxon>Clupeiformes</taxon>
        <taxon>Clupeoidei</taxon>
        <taxon>Clupeidae</taxon>
        <taxon>Clupea</taxon>
    </lineage>
</organism>
<dbReference type="PANTHER" id="PTHR47611">
    <property type="entry name" value="HAT DIMERISATION DOMAIN, C-TERMINAL"/>
    <property type="match status" value="1"/>
</dbReference>
<dbReference type="PANTHER" id="PTHR47611:SF3">
    <property type="entry name" value="HAT C-TERMINAL DIMERISATION DOMAIN-CONTAINING PROTEIN"/>
    <property type="match status" value="1"/>
</dbReference>
<reference evidence="3" key="1">
    <citation type="submission" date="2025-08" db="UniProtKB">
        <authorList>
            <consortium name="RefSeq"/>
        </authorList>
    </citation>
    <scope>IDENTIFICATION</scope>
</reference>
<name>A0A6P8F006_CLUHA</name>
<dbReference type="InterPro" id="IPR008906">
    <property type="entry name" value="HATC_C_dom"/>
</dbReference>
<dbReference type="OrthoDB" id="1607513at2759"/>
<gene>
    <name evidence="3" type="primary">LOC116218776</name>
</gene>
<dbReference type="GO" id="GO:0046983">
    <property type="term" value="F:protein dimerization activity"/>
    <property type="evidence" value="ECO:0007669"/>
    <property type="project" value="InterPro"/>
</dbReference>
<feature type="domain" description="HAT C-terminal dimerisation" evidence="1">
    <location>
        <begin position="130"/>
        <end position="210"/>
    </location>
</feature>
<dbReference type="Pfam" id="PF05699">
    <property type="entry name" value="Dimer_Tnp_hAT"/>
    <property type="match status" value="1"/>
</dbReference>
<protein>
    <submittedName>
        <fullName evidence="3">Zinc finger BED domain-containing protein 4-like</fullName>
    </submittedName>
</protein>